<gene>
    <name evidence="1" type="ORF">GE061_015023</name>
</gene>
<dbReference type="InterPro" id="IPR038737">
    <property type="entry name" value="SF3b_su1-like"/>
</dbReference>
<proteinExistence type="predicted"/>
<keyword evidence="2" id="KW-1185">Reference proteome</keyword>
<comment type="caution">
    <text evidence="1">The sequence shown here is derived from an EMBL/GenBank/DDBJ whole genome shotgun (WGS) entry which is preliminary data.</text>
</comment>
<dbReference type="GO" id="GO:0000245">
    <property type="term" value="P:spliceosomal complex assembly"/>
    <property type="evidence" value="ECO:0007669"/>
    <property type="project" value="InterPro"/>
</dbReference>
<dbReference type="AlphaFoldDB" id="A0A8S9XM01"/>
<dbReference type="PANTHER" id="PTHR12097">
    <property type="entry name" value="SPLICING FACTOR 3B, SUBUNIT 1-RELATED"/>
    <property type="match status" value="1"/>
</dbReference>
<dbReference type="Proteomes" id="UP000466442">
    <property type="component" value="Unassembled WGS sequence"/>
</dbReference>
<protein>
    <submittedName>
        <fullName evidence="1">Uncharacterized protein</fullName>
    </submittedName>
</protein>
<evidence type="ECO:0000313" key="1">
    <source>
        <dbReference type="EMBL" id="KAF6209278.1"/>
    </source>
</evidence>
<sequence>MKRVPEGNPSGSWMARSKNVRREGLSNINSLKGVVSFEHQGVCLTTSQYGLFHPARKVRDVYWKIYNSLYIGGQDTLVAGYPRIHNDPKNQYLRYELDYIL</sequence>
<accession>A0A8S9XM01</accession>
<organism evidence="1 2">
    <name type="scientific">Apolygus lucorum</name>
    <name type="common">Small green plant bug</name>
    <name type="synonym">Lygocoris lucorum</name>
    <dbReference type="NCBI Taxonomy" id="248454"/>
    <lineage>
        <taxon>Eukaryota</taxon>
        <taxon>Metazoa</taxon>
        <taxon>Ecdysozoa</taxon>
        <taxon>Arthropoda</taxon>
        <taxon>Hexapoda</taxon>
        <taxon>Insecta</taxon>
        <taxon>Pterygota</taxon>
        <taxon>Neoptera</taxon>
        <taxon>Paraneoptera</taxon>
        <taxon>Hemiptera</taxon>
        <taxon>Heteroptera</taxon>
        <taxon>Panheteroptera</taxon>
        <taxon>Cimicomorpha</taxon>
        <taxon>Miridae</taxon>
        <taxon>Mirini</taxon>
        <taxon>Apolygus</taxon>
    </lineage>
</organism>
<evidence type="ECO:0000313" key="2">
    <source>
        <dbReference type="Proteomes" id="UP000466442"/>
    </source>
</evidence>
<name>A0A8S9XM01_APOLU</name>
<dbReference type="GO" id="GO:0003729">
    <property type="term" value="F:mRNA binding"/>
    <property type="evidence" value="ECO:0007669"/>
    <property type="project" value="InterPro"/>
</dbReference>
<dbReference type="EMBL" id="WIXP02000006">
    <property type="protein sequence ID" value="KAF6209278.1"/>
    <property type="molecule type" value="Genomic_DNA"/>
</dbReference>
<reference evidence="1" key="1">
    <citation type="journal article" date="2021" name="Mol. Ecol. Resour.">
        <title>Apolygus lucorum genome provides insights into omnivorousness and mesophyll feeding.</title>
        <authorList>
            <person name="Liu Y."/>
            <person name="Liu H."/>
            <person name="Wang H."/>
            <person name="Huang T."/>
            <person name="Liu B."/>
            <person name="Yang B."/>
            <person name="Yin L."/>
            <person name="Li B."/>
            <person name="Zhang Y."/>
            <person name="Zhang S."/>
            <person name="Jiang F."/>
            <person name="Zhang X."/>
            <person name="Ren Y."/>
            <person name="Wang B."/>
            <person name="Wang S."/>
            <person name="Lu Y."/>
            <person name="Wu K."/>
            <person name="Fan W."/>
            <person name="Wang G."/>
        </authorList>
    </citation>
    <scope>NUCLEOTIDE SEQUENCE</scope>
    <source>
        <strain evidence="1">12Hb</strain>
    </source>
</reference>
<dbReference type="OrthoDB" id="8110064at2759"/>